<evidence type="ECO:0000313" key="4">
    <source>
        <dbReference type="Proteomes" id="UP001500542"/>
    </source>
</evidence>
<dbReference type="InterPro" id="IPR035466">
    <property type="entry name" value="GlmS/AgaS_SIS"/>
</dbReference>
<dbReference type="PROSITE" id="PS51464">
    <property type="entry name" value="SIS"/>
    <property type="match status" value="2"/>
</dbReference>
<organism evidence="3 4">
    <name type="scientific">Kribbella koreensis</name>
    <dbReference type="NCBI Taxonomy" id="57909"/>
    <lineage>
        <taxon>Bacteria</taxon>
        <taxon>Bacillati</taxon>
        <taxon>Actinomycetota</taxon>
        <taxon>Actinomycetes</taxon>
        <taxon>Propionibacteriales</taxon>
        <taxon>Kribbellaceae</taxon>
        <taxon>Kribbella</taxon>
    </lineage>
</organism>
<dbReference type="SUPFAM" id="SSF53697">
    <property type="entry name" value="SIS domain"/>
    <property type="match status" value="1"/>
</dbReference>
<reference evidence="4" key="1">
    <citation type="journal article" date="2019" name="Int. J. Syst. Evol. Microbiol.">
        <title>The Global Catalogue of Microorganisms (GCM) 10K type strain sequencing project: providing services to taxonomists for standard genome sequencing and annotation.</title>
        <authorList>
            <consortium name="The Broad Institute Genomics Platform"/>
            <consortium name="The Broad Institute Genome Sequencing Center for Infectious Disease"/>
            <person name="Wu L."/>
            <person name="Ma J."/>
        </authorList>
    </citation>
    <scope>NUCLEOTIDE SEQUENCE [LARGE SCALE GENOMIC DNA]</scope>
    <source>
        <strain evidence="4">JCM 10977</strain>
    </source>
</reference>
<dbReference type="CDD" id="cd05008">
    <property type="entry name" value="SIS_GlmS_GlmD_1"/>
    <property type="match status" value="1"/>
</dbReference>
<dbReference type="PANTHER" id="PTHR10937:SF8">
    <property type="entry name" value="AMINOTRANSFERASE-RELATED"/>
    <property type="match status" value="1"/>
</dbReference>
<accession>A0ABP4BEZ1</accession>
<keyword evidence="1" id="KW-0677">Repeat</keyword>
<sequence>MIVVVSTPVPVPATQMAREIAEQPAALAATFEHVLPLRHEITRLAAGRRHVIFVARGSSDNAGVYGRYLTEIHAGRQASLAAPSVATLYGANLDLSNSLVVAVSQSGATQEIVDTAEWAKRNGAAIVGITNDGDSPLVSVADVALITQAGKELAVPATKTYTTQLAAITVAVDALAQKPGTLDADIARVPDAAAKMLEGSVDAAADLLAGAHDVLSSGRGLTFGTTLEVALKLEETCLQPVRGLSYADLKHGPIAVVDSDLVTILVAAGEGPALPGMTELAAIVREKGSKILGIGGDARFASLCDVNLAGPDLPETLAPLALIIPAQRAIEALARKLGLDPDAPRGLRKVTQTD</sequence>
<name>A0ABP4BEZ1_9ACTN</name>
<dbReference type="InterPro" id="IPR035490">
    <property type="entry name" value="GlmS/FrlB_SIS"/>
</dbReference>
<evidence type="ECO:0000256" key="1">
    <source>
        <dbReference type="ARBA" id="ARBA00022737"/>
    </source>
</evidence>
<dbReference type="CDD" id="cd05009">
    <property type="entry name" value="SIS_GlmS_GlmD_2"/>
    <property type="match status" value="1"/>
</dbReference>
<dbReference type="Proteomes" id="UP001500542">
    <property type="component" value="Unassembled WGS sequence"/>
</dbReference>
<comment type="caution">
    <text evidence="3">The sequence shown here is derived from an EMBL/GenBank/DDBJ whole genome shotgun (WGS) entry which is preliminary data.</text>
</comment>
<evidence type="ECO:0000313" key="3">
    <source>
        <dbReference type="EMBL" id="GAA0950119.1"/>
    </source>
</evidence>
<gene>
    <name evidence="3" type="ORF">GCM10009554_49550</name>
</gene>
<dbReference type="EMBL" id="BAAAHK010000013">
    <property type="protein sequence ID" value="GAA0950119.1"/>
    <property type="molecule type" value="Genomic_DNA"/>
</dbReference>
<feature type="domain" description="SIS" evidence="2">
    <location>
        <begin position="40"/>
        <end position="181"/>
    </location>
</feature>
<dbReference type="InterPro" id="IPR001347">
    <property type="entry name" value="SIS_dom"/>
</dbReference>
<proteinExistence type="predicted"/>
<dbReference type="Pfam" id="PF01380">
    <property type="entry name" value="SIS"/>
    <property type="match status" value="1"/>
</dbReference>
<protein>
    <submittedName>
        <fullName evidence="3">SIS domain-containing protein</fullName>
    </submittedName>
</protein>
<dbReference type="PANTHER" id="PTHR10937">
    <property type="entry name" value="GLUCOSAMINE--FRUCTOSE-6-PHOSPHATE AMINOTRANSFERASE, ISOMERIZING"/>
    <property type="match status" value="1"/>
</dbReference>
<dbReference type="Gene3D" id="3.40.50.10490">
    <property type="entry name" value="Glucose-6-phosphate isomerase like protein, domain 1"/>
    <property type="match status" value="2"/>
</dbReference>
<keyword evidence="4" id="KW-1185">Reference proteome</keyword>
<evidence type="ECO:0000259" key="2">
    <source>
        <dbReference type="PROSITE" id="PS51464"/>
    </source>
</evidence>
<feature type="domain" description="SIS" evidence="2">
    <location>
        <begin position="204"/>
        <end position="344"/>
    </location>
</feature>
<dbReference type="InterPro" id="IPR046348">
    <property type="entry name" value="SIS_dom_sf"/>
</dbReference>